<keyword evidence="2" id="KW-1185">Reference proteome</keyword>
<dbReference type="RefSeq" id="WP_324693089.1">
    <property type="nucleotide sequence ID" value="NZ_JAYMYJ010000025.1"/>
</dbReference>
<evidence type="ECO:0000313" key="2">
    <source>
        <dbReference type="Proteomes" id="UP001308005"/>
    </source>
</evidence>
<proteinExistence type="predicted"/>
<evidence type="ECO:0000313" key="1">
    <source>
        <dbReference type="EMBL" id="MEB4589879.1"/>
    </source>
</evidence>
<dbReference type="EMBL" id="JAYMYJ010000025">
    <property type="protein sequence ID" value="MEB4589879.1"/>
    <property type="molecule type" value="Genomic_DNA"/>
</dbReference>
<comment type="caution">
    <text evidence="1">The sequence shown here is derived from an EMBL/GenBank/DDBJ whole genome shotgun (WGS) entry which is preliminary data.</text>
</comment>
<accession>A0ABU6CUQ8</accession>
<sequence length="115" mass="13012">MAKGQRATNETKQKAIQDWSASGKTVTDFCKDYKYILSGGAGDAEDEEAKLGSQTLLSWLEADGYRLVKDNSSSENKEYEELKVKYNKLLNDKMNSIKKYEPEKYAEILSLVEEA</sequence>
<reference evidence="2" key="1">
    <citation type="submission" date="2023-07" db="EMBL/GenBank/DDBJ databases">
        <title>The carbon used by Thiothrix.</title>
        <authorList>
            <person name="Chen L."/>
        </authorList>
    </citation>
    <scope>NUCLEOTIDE SEQUENCE [LARGE SCALE GENOMIC DNA]</scope>
</reference>
<name>A0ABU6CUQ8_9GAMM</name>
<gene>
    <name evidence="1" type="ORF">VSS37_02705</name>
</gene>
<dbReference type="Proteomes" id="UP001308005">
    <property type="component" value="Unassembled WGS sequence"/>
</dbReference>
<protein>
    <submittedName>
        <fullName evidence="1">Uncharacterized protein</fullName>
    </submittedName>
</protein>
<organism evidence="1 2">
    <name type="scientific">Candidatus Thiothrix phosphatis</name>
    <dbReference type="NCBI Taxonomy" id="3112415"/>
    <lineage>
        <taxon>Bacteria</taxon>
        <taxon>Pseudomonadati</taxon>
        <taxon>Pseudomonadota</taxon>
        <taxon>Gammaproteobacteria</taxon>
        <taxon>Thiotrichales</taxon>
        <taxon>Thiotrichaceae</taxon>
        <taxon>Thiothrix</taxon>
    </lineage>
</organism>